<evidence type="ECO:0000313" key="7">
    <source>
        <dbReference type="Proteomes" id="UP000653454"/>
    </source>
</evidence>
<evidence type="ECO:0000256" key="4">
    <source>
        <dbReference type="SAM" id="MobiDB-lite"/>
    </source>
</evidence>
<evidence type="ECO:0000256" key="3">
    <source>
        <dbReference type="RuleBase" id="RU003616"/>
    </source>
</evidence>
<dbReference type="PROSITE" id="PS01031">
    <property type="entry name" value="SHSP"/>
    <property type="match status" value="1"/>
</dbReference>
<dbReference type="AlphaFoldDB" id="A0A8S4E2S6"/>
<protein>
    <submittedName>
        <fullName evidence="6">(diamondback moth) hypothetical protein</fullName>
    </submittedName>
</protein>
<comment type="caution">
    <text evidence="6">The sequence shown here is derived from an EMBL/GenBank/DDBJ whole genome shotgun (WGS) entry which is preliminary data.</text>
</comment>
<dbReference type="Pfam" id="PF00011">
    <property type="entry name" value="HSP20"/>
    <property type="match status" value="1"/>
</dbReference>
<comment type="similarity">
    <text evidence="2 3">Belongs to the small heat shock protein (HSP20) family.</text>
</comment>
<organism evidence="6 7">
    <name type="scientific">Plutella xylostella</name>
    <name type="common">Diamondback moth</name>
    <name type="synonym">Plutella maculipennis</name>
    <dbReference type="NCBI Taxonomy" id="51655"/>
    <lineage>
        <taxon>Eukaryota</taxon>
        <taxon>Metazoa</taxon>
        <taxon>Ecdysozoa</taxon>
        <taxon>Arthropoda</taxon>
        <taxon>Hexapoda</taxon>
        <taxon>Insecta</taxon>
        <taxon>Pterygota</taxon>
        <taxon>Neoptera</taxon>
        <taxon>Endopterygota</taxon>
        <taxon>Lepidoptera</taxon>
        <taxon>Glossata</taxon>
        <taxon>Ditrysia</taxon>
        <taxon>Yponomeutoidea</taxon>
        <taxon>Plutellidae</taxon>
        <taxon>Plutella</taxon>
    </lineage>
</organism>
<dbReference type="GO" id="GO:0005634">
    <property type="term" value="C:nucleus"/>
    <property type="evidence" value="ECO:0007669"/>
    <property type="project" value="TreeGrafter"/>
</dbReference>
<name>A0A8S4E2S6_PLUXY</name>
<feature type="region of interest" description="Disordered" evidence="4">
    <location>
        <begin position="119"/>
        <end position="166"/>
    </location>
</feature>
<feature type="compositionally biased region" description="Basic and acidic residues" evidence="4">
    <location>
        <begin position="140"/>
        <end position="166"/>
    </location>
</feature>
<dbReference type="InterPro" id="IPR008978">
    <property type="entry name" value="HSP20-like_chaperone"/>
</dbReference>
<accession>A0A8S4E2S6</accession>
<feature type="domain" description="SHSP" evidence="5">
    <location>
        <begin position="14"/>
        <end position="121"/>
    </location>
</feature>
<dbReference type="SUPFAM" id="SSF49764">
    <property type="entry name" value="HSP20-like chaperones"/>
    <property type="match status" value="1"/>
</dbReference>
<dbReference type="Proteomes" id="UP000653454">
    <property type="component" value="Unassembled WGS sequence"/>
</dbReference>
<dbReference type="Gene3D" id="2.60.40.790">
    <property type="match status" value="1"/>
</dbReference>
<dbReference type="InterPro" id="IPR002068">
    <property type="entry name" value="A-crystallin/Hsp20_dom"/>
</dbReference>
<gene>
    <name evidence="6" type="ORF">PLXY2_LOCUS4212</name>
</gene>
<dbReference type="GO" id="GO:0009408">
    <property type="term" value="P:response to heat"/>
    <property type="evidence" value="ECO:0007669"/>
    <property type="project" value="TreeGrafter"/>
</dbReference>
<dbReference type="PANTHER" id="PTHR45640">
    <property type="entry name" value="HEAT SHOCK PROTEIN HSP-12.2-RELATED"/>
    <property type="match status" value="1"/>
</dbReference>
<dbReference type="GO" id="GO:0005737">
    <property type="term" value="C:cytoplasm"/>
    <property type="evidence" value="ECO:0007669"/>
    <property type="project" value="TreeGrafter"/>
</dbReference>
<evidence type="ECO:0000256" key="1">
    <source>
        <dbReference type="ARBA" id="ARBA00023016"/>
    </source>
</evidence>
<dbReference type="EMBL" id="CAJHNJ030000011">
    <property type="protein sequence ID" value="CAG9109261.1"/>
    <property type="molecule type" value="Genomic_DNA"/>
</dbReference>
<keyword evidence="7" id="KW-1185">Reference proteome</keyword>
<dbReference type="CDD" id="cd06526">
    <property type="entry name" value="metazoan_ACD"/>
    <property type="match status" value="1"/>
</dbReference>
<dbReference type="GO" id="GO:0051082">
    <property type="term" value="F:unfolded protein binding"/>
    <property type="evidence" value="ECO:0007669"/>
    <property type="project" value="TreeGrafter"/>
</dbReference>
<proteinExistence type="inferred from homology"/>
<evidence type="ECO:0000259" key="5">
    <source>
        <dbReference type="PROSITE" id="PS01031"/>
    </source>
</evidence>
<evidence type="ECO:0000256" key="2">
    <source>
        <dbReference type="PROSITE-ProRule" id="PRU00285"/>
    </source>
</evidence>
<reference evidence="6" key="1">
    <citation type="submission" date="2020-11" db="EMBL/GenBank/DDBJ databases">
        <authorList>
            <person name="Whiteford S."/>
        </authorList>
    </citation>
    <scope>NUCLEOTIDE SEQUENCE</scope>
</reference>
<evidence type="ECO:0000313" key="6">
    <source>
        <dbReference type="EMBL" id="CAG9109261.1"/>
    </source>
</evidence>
<dbReference type="PANTHER" id="PTHR45640:SF13">
    <property type="entry name" value="HEAT SHOCK PROTEIN 22-RELATED"/>
    <property type="match status" value="1"/>
</dbReference>
<dbReference type="PRINTS" id="PR00299">
    <property type="entry name" value="ACRYSTALLIN"/>
</dbReference>
<dbReference type="GO" id="GO:0042026">
    <property type="term" value="P:protein refolding"/>
    <property type="evidence" value="ECO:0007669"/>
    <property type="project" value="TreeGrafter"/>
</dbReference>
<sequence>MLSSRLLRSSFLPLLHQTRHSRPTVKISKEKFQLSFDVHNFCKDEIRVKARPESVVIEGKQERKNSQGVLIRKFVRRFKLPIDCDIKAIESKLSPEGVLKITAPRKVCDVNDPCELLIPVKEGPSSEDEDVPLIGPCDETSPKVEEPKAVEPDEQKCLKPPDDKKC</sequence>
<dbReference type="InterPro" id="IPR001436">
    <property type="entry name" value="Alpha-crystallin/sHSP_animal"/>
</dbReference>
<keyword evidence="1" id="KW-0346">Stress response</keyword>